<reference evidence="7 8" key="1">
    <citation type="submission" date="2019-03" db="EMBL/GenBank/DDBJ databases">
        <title>Genomic Encyclopedia of Type Strains, Phase IV (KMG-IV): sequencing the most valuable type-strain genomes for metagenomic binning, comparative biology and taxonomic classification.</title>
        <authorList>
            <person name="Goeker M."/>
        </authorList>
    </citation>
    <scope>NUCLEOTIDE SEQUENCE [LARGE SCALE GENOMIC DNA]</scope>
    <source>
        <strain evidence="7 8">DSM 28679</strain>
    </source>
</reference>
<keyword evidence="8" id="KW-1185">Reference proteome</keyword>
<dbReference type="GO" id="GO:0009055">
    <property type="term" value="F:electron transfer activity"/>
    <property type="evidence" value="ECO:0007669"/>
    <property type="project" value="InterPro"/>
</dbReference>
<evidence type="ECO:0000256" key="2">
    <source>
        <dbReference type="ARBA" id="ARBA00022723"/>
    </source>
</evidence>
<evidence type="ECO:0000256" key="1">
    <source>
        <dbReference type="ARBA" id="ARBA00022617"/>
    </source>
</evidence>
<dbReference type="Gene3D" id="1.10.760.10">
    <property type="entry name" value="Cytochrome c-like domain"/>
    <property type="match status" value="1"/>
</dbReference>
<dbReference type="EMBL" id="SNYK01000005">
    <property type="protein sequence ID" value="TDQ38151.1"/>
    <property type="molecule type" value="Genomic_DNA"/>
</dbReference>
<dbReference type="SUPFAM" id="SSF46626">
    <property type="entry name" value="Cytochrome c"/>
    <property type="match status" value="1"/>
</dbReference>
<dbReference type="Pfam" id="PF13442">
    <property type="entry name" value="Cytochrome_CBB3"/>
    <property type="match status" value="1"/>
</dbReference>
<dbReference type="Proteomes" id="UP000294575">
    <property type="component" value="Unassembled WGS sequence"/>
</dbReference>
<accession>A0A4R6TXA9</accession>
<dbReference type="GO" id="GO:0020037">
    <property type="term" value="F:heme binding"/>
    <property type="evidence" value="ECO:0007669"/>
    <property type="project" value="InterPro"/>
</dbReference>
<evidence type="ECO:0000256" key="5">
    <source>
        <dbReference type="SAM" id="SignalP"/>
    </source>
</evidence>
<sequence length="112" mass="12166">MSTFNKRQIRRLVLMASFFVPLLAQAGTPDANRQAELKHLLIQDCGSCHGLRMKGGLGPALTPDDLAGKPKESLVATIIHGRHGTAMPPWSALLTENEAEWLIDQLLQGVSP</sequence>
<organism evidence="7 8">
    <name type="scientific">Thiopseudomonas denitrificans</name>
    <dbReference type="NCBI Taxonomy" id="1501432"/>
    <lineage>
        <taxon>Bacteria</taxon>
        <taxon>Pseudomonadati</taxon>
        <taxon>Pseudomonadota</taxon>
        <taxon>Gammaproteobacteria</taxon>
        <taxon>Pseudomonadales</taxon>
        <taxon>Pseudomonadaceae</taxon>
        <taxon>Thiopseudomonas</taxon>
    </lineage>
</organism>
<dbReference type="PROSITE" id="PS51007">
    <property type="entry name" value="CYTC"/>
    <property type="match status" value="1"/>
</dbReference>
<feature type="chain" id="PRO_5020388260" evidence="5">
    <location>
        <begin position="27"/>
        <end position="112"/>
    </location>
</feature>
<comment type="caution">
    <text evidence="7">The sequence shown here is derived from an EMBL/GenBank/DDBJ whole genome shotgun (WGS) entry which is preliminary data.</text>
</comment>
<keyword evidence="2 4" id="KW-0479">Metal-binding</keyword>
<dbReference type="GO" id="GO:0046872">
    <property type="term" value="F:metal ion binding"/>
    <property type="evidence" value="ECO:0007669"/>
    <property type="project" value="UniProtKB-KW"/>
</dbReference>
<evidence type="ECO:0000259" key="6">
    <source>
        <dbReference type="PROSITE" id="PS51007"/>
    </source>
</evidence>
<evidence type="ECO:0000256" key="4">
    <source>
        <dbReference type="PROSITE-ProRule" id="PRU00433"/>
    </source>
</evidence>
<dbReference type="OrthoDB" id="8689082at2"/>
<evidence type="ECO:0000313" key="7">
    <source>
        <dbReference type="EMBL" id="TDQ38151.1"/>
    </source>
</evidence>
<protein>
    <submittedName>
        <fullName evidence="7">Cytochrome c55X</fullName>
    </submittedName>
</protein>
<keyword evidence="5" id="KW-0732">Signal</keyword>
<feature type="domain" description="Cytochrome c" evidence="6">
    <location>
        <begin position="29"/>
        <end position="110"/>
    </location>
</feature>
<name>A0A4R6TXA9_9GAMM</name>
<evidence type="ECO:0000313" key="8">
    <source>
        <dbReference type="Proteomes" id="UP000294575"/>
    </source>
</evidence>
<dbReference type="InterPro" id="IPR036909">
    <property type="entry name" value="Cyt_c-like_dom_sf"/>
</dbReference>
<evidence type="ECO:0000256" key="3">
    <source>
        <dbReference type="ARBA" id="ARBA00023004"/>
    </source>
</evidence>
<keyword evidence="3 4" id="KW-0408">Iron</keyword>
<dbReference type="AlphaFoldDB" id="A0A4R6TXA9"/>
<gene>
    <name evidence="7" type="ORF">DFQ45_10562</name>
</gene>
<proteinExistence type="predicted"/>
<feature type="signal peptide" evidence="5">
    <location>
        <begin position="1"/>
        <end position="26"/>
    </location>
</feature>
<keyword evidence="1 4" id="KW-0349">Heme</keyword>
<dbReference type="InterPro" id="IPR009056">
    <property type="entry name" value="Cyt_c-like_dom"/>
</dbReference>